<reference evidence="14" key="2">
    <citation type="submission" date="2020-10" db="UniProtKB">
        <authorList>
            <consortium name="WormBaseParasite"/>
        </authorList>
    </citation>
    <scope>IDENTIFICATION</scope>
</reference>
<comment type="similarity">
    <text evidence="2 8">Belongs to the NOB1 family.</text>
</comment>
<organism evidence="13 14">
    <name type="scientific">Panagrellus redivivus</name>
    <name type="common">Microworm</name>
    <dbReference type="NCBI Taxonomy" id="6233"/>
    <lineage>
        <taxon>Eukaryota</taxon>
        <taxon>Metazoa</taxon>
        <taxon>Ecdysozoa</taxon>
        <taxon>Nematoda</taxon>
        <taxon>Chromadorea</taxon>
        <taxon>Rhabditida</taxon>
        <taxon>Tylenchina</taxon>
        <taxon>Panagrolaimomorpha</taxon>
        <taxon>Panagrolaimoidea</taxon>
        <taxon>Panagrolaimidae</taxon>
        <taxon>Panagrellus</taxon>
    </lineage>
</organism>
<dbReference type="InterPro" id="IPR036283">
    <property type="entry name" value="NOB1_Zf-like_sf"/>
</dbReference>
<comment type="function">
    <text evidence="8">May play a role in mRNA degradation.</text>
</comment>
<keyword evidence="7 8" id="KW-0539">Nucleus</keyword>
<dbReference type="Pfam" id="PF08772">
    <property type="entry name" value="Zn_ribbon_NOB1"/>
    <property type="match status" value="1"/>
</dbReference>
<feature type="compositionally biased region" description="Acidic residues" evidence="10">
    <location>
        <begin position="197"/>
        <end position="213"/>
    </location>
</feature>
<evidence type="ECO:0000256" key="7">
    <source>
        <dbReference type="ARBA" id="ARBA00023242"/>
    </source>
</evidence>
<keyword evidence="3" id="KW-0540">Nuclease</keyword>
<dbReference type="Pfam" id="PF17146">
    <property type="entry name" value="PIN_6"/>
    <property type="match status" value="1"/>
</dbReference>
<dbReference type="Gene3D" id="3.40.50.1010">
    <property type="entry name" value="5'-nuclease"/>
    <property type="match status" value="1"/>
</dbReference>
<feature type="binding site" evidence="9">
    <location>
        <position position="304"/>
    </location>
    <ligand>
        <name>Zn(2+)</name>
        <dbReference type="ChEBI" id="CHEBI:29105"/>
    </ligand>
</feature>
<reference evidence="13" key="1">
    <citation type="journal article" date="2013" name="Genetics">
        <title>The draft genome and transcriptome of Panagrellus redivivus are shaped by the harsh demands of a free-living lifestyle.</title>
        <authorList>
            <person name="Srinivasan J."/>
            <person name="Dillman A.R."/>
            <person name="Macchietto M.G."/>
            <person name="Heikkinen L."/>
            <person name="Lakso M."/>
            <person name="Fracchia K.M."/>
            <person name="Antoshechkin I."/>
            <person name="Mortazavi A."/>
            <person name="Wong G."/>
            <person name="Sternberg P.W."/>
        </authorList>
    </citation>
    <scope>NUCLEOTIDE SEQUENCE [LARGE SCALE GENOMIC DNA]</scope>
    <source>
        <strain evidence="13">MT8872</strain>
    </source>
</reference>
<comment type="subcellular location">
    <subcellularLocation>
        <location evidence="1 8">Nucleus</location>
    </subcellularLocation>
</comment>
<feature type="compositionally biased region" description="Acidic residues" evidence="10">
    <location>
        <begin position="140"/>
        <end position="149"/>
    </location>
</feature>
<dbReference type="InterPro" id="IPR039907">
    <property type="entry name" value="NOB1"/>
</dbReference>
<feature type="binding site" evidence="9">
    <location>
        <position position="292"/>
    </location>
    <ligand>
        <name>Zn(2+)</name>
        <dbReference type="ChEBI" id="CHEBI:29105"/>
    </ligand>
</feature>
<evidence type="ECO:0000256" key="2">
    <source>
        <dbReference type="ARBA" id="ARBA00005858"/>
    </source>
</evidence>
<evidence type="ECO:0000256" key="1">
    <source>
        <dbReference type="ARBA" id="ARBA00004123"/>
    </source>
</evidence>
<dbReference type="AlphaFoldDB" id="A0A7E4W6K0"/>
<keyword evidence="6 8" id="KW-0862">Zinc</keyword>
<feature type="region of interest" description="Disordered" evidence="10">
    <location>
        <begin position="395"/>
        <end position="421"/>
    </location>
</feature>
<feature type="domain" description="Nin one binding (NOB1) Zn-ribbon-like" evidence="11">
    <location>
        <begin position="279"/>
        <end position="350"/>
    </location>
</feature>
<evidence type="ECO:0000256" key="9">
    <source>
        <dbReference type="PIRSR" id="PIRSR037125-1"/>
    </source>
</evidence>
<dbReference type="InterPro" id="IPR017117">
    <property type="entry name" value="Nob1_euk"/>
</dbReference>
<feature type="binding site" evidence="9">
    <location>
        <position position="307"/>
    </location>
    <ligand>
        <name>Zn(2+)</name>
        <dbReference type="ChEBI" id="CHEBI:29105"/>
    </ligand>
</feature>
<dbReference type="GO" id="GO:0030688">
    <property type="term" value="C:preribosome, small subunit precursor"/>
    <property type="evidence" value="ECO:0007669"/>
    <property type="project" value="TreeGrafter"/>
</dbReference>
<dbReference type="WBParaSite" id="Pan_g8208.t1">
    <property type="protein sequence ID" value="Pan_g8208.t1"/>
    <property type="gene ID" value="Pan_g8208"/>
</dbReference>
<keyword evidence="4 8" id="KW-0479">Metal-binding</keyword>
<dbReference type="GO" id="GO:0005737">
    <property type="term" value="C:cytoplasm"/>
    <property type="evidence" value="ECO:0007669"/>
    <property type="project" value="UniProtKB-ARBA"/>
</dbReference>
<dbReference type="GO" id="GO:0031981">
    <property type="term" value="C:nuclear lumen"/>
    <property type="evidence" value="ECO:0007669"/>
    <property type="project" value="UniProtKB-ARBA"/>
</dbReference>
<evidence type="ECO:0000256" key="4">
    <source>
        <dbReference type="ARBA" id="ARBA00022723"/>
    </source>
</evidence>
<evidence type="ECO:0000313" key="14">
    <source>
        <dbReference type="WBParaSite" id="Pan_g8208.t1"/>
    </source>
</evidence>
<keyword evidence="13" id="KW-1185">Reference proteome</keyword>
<dbReference type="FunFam" id="3.40.50.1010:FF:000020">
    <property type="entry name" value="20S-pre-rRNA D-site endonuclease NOB1"/>
    <property type="match status" value="1"/>
</dbReference>
<evidence type="ECO:0000256" key="6">
    <source>
        <dbReference type="ARBA" id="ARBA00022833"/>
    </source>
</evidence>
<dbReference type="Gene3D" id="6.20.210.10">
    <property type="entry name" value="Nin one binding (NOB1), Zn-ribbon-like"/>
    <property type="match status" value="1"/>
</dbReference>
<dbReference type="GO" id="GO:0016787">
    <property type="term" value="F:hydrolase activity"/>
    <property type="evidence" value="ECO:0007669"/>
    <property type="project" value="UniProtKB-KW"/>
</dbReference>
<evidence type="ECO:0000256" key="10">
    <source>
        <dbReference type="SAM" id="MobiDB-lite"/>
    </source>
</evidence>
<dbReference type="PIRSF" id="PIRSF037125">
    <property type="entry name" value="D-site_20S_pre-rRNA_nuclease"/>
    <property type="match status" value="1"/>
</dbReference>
<dbReference type="GO" id="GO:0004521">
    <property type="term" value="F:RNA endonuclease activity"/>
    <property type="evidence" value="ECO:0007669"/>
    <property type="project" value="UniProtKB-UniRule"/>
</dbReference>
<feature type="binding site" evidence="9">
    <location>
        <position position="289"/>
    </location>
    <ligand>
        <name>Zn(2+)</name>
        <dbReference type="ChEBI" id="CHEBI:29105"/>
    </ligand>
</feature>
<evidence type="ECO:0000313" key="13">
    <source>
        <dbReference type="Proteomes" id="UP000492821"/>
    </source>
</evidence>
<sequence length="421" mass="46406">MRRAEEVPIHHLVVDAGGFIRNAPLVDLAAKVYTLQCVLDEIRDKNTRNRLKALPFELIIRDPTPQSYSTVIKVSKQTGDYASLSSTDLKVIALTHDLHLEHIGKDSICYDVKSQKPEIVEAGKRAPIETHVPAPKTGDDAPEAGDEETAAAAAAVLEAIEKLNVDEEPQESNDSGELPDVQTDVADGDAKAQGIEQNDENSDDDDYFSDDESSTMPRIGGFGEWIDESNLLEVAGRMESAVDPTTKKMEVACFSTDFSVQNVLLHMKMNISSVDGMRVKTLRSFILRCRVCAKTTAVVSKKFCPHCGHEGLHKIGVSVDENGNQRLHINKQRATVTRGYRFSIPMPKGGKHAHDIRVTEDHLLPKARMAKFQQDPTSDAPFQTIDVTSRSALLGVRTGGRHMPRNPNELRGGRKRGGKKR</sequence>
<dbReference type="InterPro" id="IPR014881">
    <property type="entry name" value="NOB1_Zn-bd"/>
</dbReference>
<dbReference type="PANTHER" id="PTHR12814:SF2">
    <property type="entry name" value="RNA-BINDING PROTEIN NOB1"/>
    <property type="match status" value="1"/>
</dbReference>
<feature type="region of interest" description="Disordered" evidence="10">
    <location>
        <begin position="123"/>
        <end position="150"/>
    </location>
</feature>
<evidence type="ECO:0000256" key="3">
    <source>
        <dbReference type="ARBA" id="ARBA00022722"/>
    </source>
</evidence>
<dbReference type="CDD" id="cd09876">
    <property type="entry name" value="PIN_Nob1-like"/>
    <property type="match status" value="1"/>
</dbReference>
<accession>A0A7E4W6K0</accession>
<dbReference type="GO" id="GO:0030490">
    <property type="term" value="P:maturation of SSU-rRNA"/>
    <property type="evidence" value="ECO:0007669"/>
    <property type="project" value="TreeGrafter"/>
</dbReference>
<evidence type="ECO:0000259" key="12">
    <source>
        <dbReference type="Pfam" id="PF17146"/>
    </source>
</evidence>
<dbReference type="InterPro" id="IPR033411">
    <property type="entry name" value="Ribonuclease_PIN"/>
</dbReference>
<evidence type="ECO:0000256" key="5">
    <source>
        <dbReference type="ARBA" id="ARBA00022801"/>
    </source>
</evidence>
<name>A0A7E4W6K0_PANRE</name>
<feature type="region of interest" description="Disordered" evidence="10">
    <location>
        <begin position="188"/>
        <end position="220"/>
    </location>
</feature>
<proteinExistence type="inferred from homology"/>
<evidence type="ECO:0000256" key="8">
    <source>
        <dbReference type="PIRNR" id="PIRNR037125"/>
    </source>
</evidence>
<dbReference type="Proteomes" id="UP000492821">
    <property type="component" value="Unassembled WGS sequence"/>
</dbReference>
<dbReference type="PANTHER" id="PTHR12814">
    <property type="entry name" value="RNA-BINDING PROTEIN NOB1"/>
    <property type="match status" value="1"/>
</dbReference>
<feature type="domain" description="Ribonuclease PIN" evidence="12">
    <location>
        <begin position="12"/>
        <end position="98"/>
    </location>
</feature>
<keyword evidence="5" id="KW-0378">Hydrolase</keyword>
<protein>
    <recommendedName>
        <fullName evidence="8">RNA-binding protein NOB1</fullName>
    </recommendedName>
</protein>
<dbReference type="GO" id="GO:0046872">
    <property type="term" value="F:metal ion binding"/>
    <property type="evidence" value="ECO:0007669"/>
    <property type="project" value="UniProtKB-UniRule"/>
</dbReference>
<evidence type="ECO:0000259" key="11">
    <source>
        <dbReference type="Pfam" id="PF08772"/>
    </source>
</evidence>
<dbReference type="SUPFAM" id="SSF144206">
    <property type="entry name" value="NOB1 zinc finger-like"/>
    <property type="match status" value="1"/>
</dbReference>